<sequence>MTIKNADGMAYLLTIALLLLALMLSGVSSKRRRKSHKGWVTDSSEDFEQKRSSCRLSCRKPPGSLCVENSKGRCFCECMNMLRKQRWSPKASTKAT</sequence>
<dbReference type="AlphaFoldDB" id="A0A131YCP7"/>
<feature type="signal peptide" evidence="1">
    <location>
        <begin position="1"/>
        <end position="29"/>
    </location>
</feature>
<proteinExistence type="predicted"/>
<feature type="chain" id="PRO_5007284684" evidence="1">
    <location>
        <begin position="30"/>
        <end position="96"/>
    </location>
</feature>
<name>A0A131YCP7_RHIAP</name>
<protein>
    <submittedName>
        <fullName evidence="2">Uncharacterized protein</fullName>
    </submittedName>
</protein>
<dbReference type="EMBL" id="GEDV01011498">
    <property type="protein sequence ID" value="JAP77059.1"/>
    <property type="molecule type" value="Transcribed_RNA"/>
</dbReference>
<organism evidence="2">
    <name type="scientific">Rhipicephalus appendiculatus</name>
    <name type="common">Brown ear tick</name>
    <dbReference type="NCBI Taxonomy" id="34631"/>
    <lineage>
        <taxon>Eukaryota</taxon>
        <taxon>Metazoa</taxon>
        <taxon>Ecdysozoa</taxon>
        <taxon>Arthropoda</taxon>
        <taxon>Chelicerata</taxon>
        <taxon>Arachnida</taxon>
        <taxon>Acari</taxon>
        <taxon>Parasitiformes</taxon>
        <taxon>Ixodida</taxon>
        <taxon>Ixodoidea</taxon>
        <taxon>Ixodidae</taxon>
        <taxon>Rhipicephalinae</taxon>
        <taxon>Rhipicephalus</taxon>
        <taxon>Rhipicephalus</taxon>
    </lineage>
</organism>
<evidence type="ECO:0000313" key="2">
    <source>
        <dbReference type="EMBL" id="JAP77059.1"/>
    </source>
</evidence>
<keyword evidence="1" id="KW-0732">Signal</keyword>
<accession>A0A131YCP7</accession>
<reference evidence="2" key="1">
    <citation type="journal article" date="2016" name="Ticks Tick Borne Dis.">
        <title>De novo assembly and annotation of the salivary gland transcriptome of Rhipicephalus appendiculatus male and female ticks during blood feeding.</title>
        <authorList>
            <person name="de Castro M.H."/>
            <person name="de Klerk D."/>
            <person name="Pienaar R."/>
            <person name="Latif A.A."/>
            <person name="Rees D.J."/>
            <person name="Mans B.J."/>
        </authorList>
    </citation>
    <scope>NUCLEOTIDE SEQUENCE</scope>
    <source>
        <tissue evidence="2">Salivary glands</tissue>
    </source>
</reference>
<evidence type="ECO:0000256" key="1">
    <source>
        <dbReference type="SAM" id="SignalP"/>
    </source>
</evidence>